<dbReference type="Pfam" id="PF01127">
    <property type="entry name" value="Sdh_cyt"/>
    <property type="match status" value="1"/>
</dbReference>
<keyword evidence="7" id="KW-0813">Transport</keyword>
<dbReference type="InterPro" id="IPR034804">
    <property type="entry name" value="SQR/QFR_C/D"/>
</dbReference>
<dbReference type="GO" id="GO:0020037">
    <property type="term" value="F:heme binding"/>
    <property type="evidence" value="ECO:0007669"/>
    <property type="project" value="InterPro"/>
</dbReference>
<proteinExistence type="predicted"/>
<dbReference type="InterPro" id="IPR000701">
    <property type="entry name" value="SuccDH_FuR_B_TM-su"/>
</dbReference>
<dbReference type="CDD" id="cd03495">
    <property type="entry name" value="SQR_TypeC_SdhD_like"/>
    <property type="match status" value="1"/>
</dbReference>
<comment type="subunit">
    <text evidence="5">Part of an enzyme complex containing four subunits: a flavoprotein, an iron-sulfur protein, plus two membrane-anchoring proteins, SdhC and SdhD.</text>
</comment>
<dbReference type="UniPathway" id="UPA00223"/>
<feature type="transmembrane region" description="Helical" evidence="16">
    <location>
        <begin position="60"/>
        <end position="78"/>
    </location>
</feature>
<evidence type="ECO:0000256" key="10">
    <source>
        <dbReference type="ARBA" id="ARBA00022692"/>
    </source>
</evidence>
<evidence type="ECO:0000313" key="17">
    <source>
        <dbReference type="EMBL" id="OQM77159.1"/>
    </source>
</evidence>
<dbReference type="RefSeq" id="WP_080917991.1">
    <property type="nucleotide sequence ID" value="NZ_MDET01000002.1"/>
</dbReference>
<comment type="function">
    <text evidence="2">Membrane-anchoring subunit of succinate dehydrogenase (SDH).</text>
</comment>
<dbReference type="Gene3D" id="1.20.1300.10">
    <property type="entry name" value="Fumarate reductase/succinate dehydrogenase, transmembrane subunit"/>
    <property type="match status" value="1"/>
</dbReference>
<evidence type="ECO:0000256" key="11">
    <source>
        <dbReference type="ARBA" id="ARBA00022723"/>
    </source>
</evidence>
<evidence type="ECO:0000256" key="9">
    <source>
        <dbReference type="ARBA" id="ARBA00022617"/>
    </source>
</evidence>
<dbReference type="GO" id="GO:0046872">
    <property type="term" value="F:metal ion binding"/>
    <property type="evidence" value="ECO:0007669"/>
    <property type="project" value="UniProtKB-KW"/>
</dbReference>
<keyword evidence="15 16" id="KW-0472">Membrane</keyword>
<evidence type="ECO:0000256" key="15">
    <source>
        <dbReference type="ARBA" id="ARBA00023136"/>
    </source>
</evidence>
<keyword evidence="12" id="KW-0249">Electron transport</keyword>
<feature type="transmembrane region" description="Helical" evidence="16">
    <location>
        <begin position="99"/>
        <end position="121"/>
    </location>
</feature>
<protein>
    <recommendedName>
        <fullName evidence="6">Succinate dehydrogenase hydrophobic membrane anchor subunit</fullName>
    </recommendedName>
</protein>
<evidence type="ECO:0000313" key="18">
    <source>
        <dbReference type="Proteomes" id="UP000191905"/>
    </source>
</evidence>
<dbReference type="NCBIfam" id="TIGR02968">
    <property type="entry name" value="succ_dehyd_anc"/>
    <property type="match status" value="1"/>
</dbReference>
<evidence type="ECO:0000256" key="5">
    <source>
        <dbReference type="ARBA" id="ARBA00011558"/>
    </source>
</evidence>
<accession>A0A1V8RVW8</accession>
<comment type="cofactor">
    <cofactor evidence="1">
        <name>heme</name>
        <dbReference type="ChEBI" id="CHEBI:30413"/>
    </cofactor>
</comment>
<feature type="transmembrane region" description="Helical" evidence="16">
    <location>
        <begin position="29"/>
        <end position="48"/>
    </location>
</feature>
<evidence type="ECO:0000256" key="4">
    <source>
        <dbReference type="ARBA" id="ARBA00005163"/>
    </source>
</evidence>
<keyword evidence="8" id="KW-0816">Tricarboxylic acid cycle</keyword>
<evidence type="ECO:0000256" key="2">
    <source>
        <dbReference type="ARBA" id="ARBA00004050"/>
    </source>
</evidence>
<comment type="subcellular location">
    <subcellularLocation>
        <location evidence="3">Membrane</location>
        <topology evidence="3">Multi-pass membrane protein</topology>
    </subcellularLocation>
</comment>
<dbReference type="SUPFAM" id="SSF81343">
    <property type="entry name" value="Fumarate reductase respiratory complex transmembrane subunits"/>
    <property type="match status" value="1"/>
</dbReference>
<dbReference type="GO" id="GO:0006099">
    <property type="term" value="P:tricarboxylic acid cycle"/>
    <property type="evidence" value="ECO:0007669"/>
    <property type="project" value="UniProtKB-UniPathway"/>
</dbReference>
<evidence type="ECO:0000256" key="14">
    <source>
        <dbReference type="ARBA" id="ARBA00023004"/>
    </source>
</evidence>
<evidence type="ECO:0000256" key="7">
    <source>
        <dbReference type="ARBA" id="ARBA00022448"/>
    </source>
</evidence>
<dbReference type="AlphaFoldDB" id="A0A1V8RVW8"/>
<name>A0A1V8RVW8_9HYPH</name>
<keyword evidence="10 16" id="KW-0812">Transmembrane</keyword>
<evidence type="ECO:0000256" key="12">
    <source>
        <dbReference type="ARBA" id="ARBA00022982"/>
    </source>
</evidence>
<evidence type="ECO:0000256" key="16">
    <source>
        <dbReference type="SAM" id="Phobius"/>
    </source>
</evidence>
<dbReference type="InterPro" id="IPR014312">
    <property type="entry name" value="Succ_DH_anchor"/>
</dbReference>
<reference evidence="17 18" key="1">
    <citation type="journal article" date="2016" name="Int. J. Syst. Evol. Microbiol.">
        <title>Pseudaminobacter manganicus sp. nov., isolated from sludge of a manganese mine.</title>
        <authorList>
            <person name="Li J."/>
            <person name="Huang J."/>
            <person name="Liao S."/>
            <person name="Wang G."/>
        </authorList>
    </citation>
    <scope>NUCLEOTIDE SEQUENCE [LARGE SCALE GENOMIC DNA]</scope>
    <source>
        <strain evidence="17 18">JH-7</strain>
    </source>
</reference>
<keyword evidence="11" id="KW-0479">Metal-binding</keyword>
<evidence type="ECO:0000256" key="13">
    <source>
        <dbReference type="ARBA" id="ARBA00022989"/>
    </source>
</evidence>
<evidence type="ECO:0000256" key="8">
    <source>
        <dbReference type="ARBA" id="ARBA00022532"/>
    </source>
</evidence>
<organism evidence="17 18">
    <name type="scientific">Manganibacter manganicus</name>
    <dbReference type="NCBI Taxonomy" id="1873176"/>
    <lineage>
        <taxon>Bacteria</taxon>
        <taxon>Pseudomonadati</taxon>
        <taxon>Pseudomonadota</taxon>
        <taxon>Alphaproteobacteria</taxon>
        <taxon>Hyphomicrobiales</taxon>
        <taxon>Phyllobacteriaceae</taxon>
        <taxon>Manganibacter</taxon>
    </lineage>
</organism>
<keyword evidence="18" id="KW-1185">Reference proteome</keyword>
<gene>
    <name evidence="17" type="ORF">BFN67_10245</name>
</gene>
<dbReference type="GO" id="GO:0016020">
    <property type="term" value="C:membrane"/>
    <property type="evidence" value="ECO:0007669"/>
    <property type="project" value="UniProtKB-SubCell"/>
</dbReference>
<keyword evidence="13 16" id="KW-1133">Transmembrane helix</keyword>
<dbReference type="STRING" id="1873176.BFN67_10245"/>
<evidence type="ECO:0000256" key="6">
    <source>
        <dbReference type="ARBA" id="ARBA00019425"/>
    </source>
</evidence>
<keyword evidence="9" id="KW-0349">Heme</keyword>
<evidence type="ECO:0000256" key="1">
    <source>
        <dbReference type="ARBA" id="ARBA00001971"/>
    </source>
</evidence>
<dbReference type="Proteomes" id="UP000191905">
    <property type="component" value="Unassembled WGS sequence"/>
</dbReference>
<dbReference type="EMBL" id="MDET01000002">
    <property type="protein sequence ID" value="OQM77159.1"/>
    <property type="molecule type" value="Genomic_DNA"/>
</dbReference>
<evidence type="ECO:0000256" key="3">
    <source>
        <dbReference type="ARBA" id="ARBA00004141"/>
    </source>
</evidence>
<sequence length="127" mass="13680">MADMRTPLKKVEGLGSARDGTIHFWRQRVTAIASIPLTLLFIGFLIAMNGAGYAEMRAALANPLVALLIALMLISALIHMRIGMQIIIEDYVHGDGGKLALLILNTFFTIIVGVVSLFALAKLAFGV</sequence>
<comment type="pathway">
    <text evidence="4">Carbohydrate metabolism; tricarboxylic acid cycle.</text>
</comment>
<comment type="caution">
    <text evidence="17">The sequence shown here is derived from an EMBL/GenBank/DDBJ whole genome shotgun (WGS) entry which is preliminary data.</text>
</comment>
<keyword evidence="14" id="KW-0408">Iron</keyword>
<dbReference type="OrthoDB" id="9809280at2"/>